<proteinExistence type="predicted"/>
<reference evidence="2 3" key="1">
    <citation type="submission" date="2024-05" db="EMBL/GenBank/DDBJ databases">
        <authorList>
            <person name="Duchaud E."/>
        </authorList>
    </citation>
    <scope>NUCLEOTIDE SEQUENCE [LARGE SCALE GENOMIC DNA]</scope>
    <source>
        <strain evidence="2">Ena-SAMPLE-TAB-13-05-2024-13:56:06:370-140305</strain>
    </source>
</reference>
<evidence type="ECO:0000313" key="2">
    <source>
        <dbReference type="EMBL" id="CAL2107230.1"/>
    </source>
</evidence>
<comment type="caution">
    <text evidence="2">The sequence shown here is derived from an EMBL/GenBank/DDBJ whole genome shotgun (WGS) entry which is preliminary data.</text>
</comment>
<dbReference type="Gene3D" id="3.10.450.50">
    <property type="match status" value="1"/>
</dbReference>
<keyword evidence="3" id="KW-1185">Reference proteome</keyword>
<evidence type="ECO:0000259" key="1">
    <source>
        <dbReference type="Pfam" id="PF20409"/>
    </source>
</evidence>
<dbReference type="InterPro" id="IPR046860">
    <property type="entry name" value="SnoaL_5"/>
</dbReference>
<dbReference type="PANTHER" id="PTHR34003:SF2">
    <property type="entry name" value="SNOAL-LIKE DOMAIN-CONTAINING PROTEIN"/>
    <property type="match status" value="1"/>
</dbReference>
<gene>
    <name evidence="2" type="ORF">T190115A13A_30076</name>
</gene>
<dbReference type="Proteomes" id="UP001497602">
    <property type="component" value="Unassembled WGS sequence"/>
</dbReference>
<feature type="domain" description="SnoaL-like" evidence="1">
    <location>
        <begin position="11"/>
        <end position="115"/>
    </location>
</feature>
<dbReference type="PANTHER" id="PTHR34003">
    <property type="entry name" value="BLL2395 PROTEIN"/>
    <property type="match status" value="1"/>
</dbReference>
<dbReference type="RefSeq" id="WP_348704806.1">
    <property type="nucleotide sequence ID" value="NZ_CAXIYA010000022.1"/>
</dbReference>
<evidence type="ECO:0000313" key="3">
    <source>
        <dbReference type="Proteomes" id="UP001497602"/>
    </source>
</evidence>
<organism evidence="2 3">
    <name type="scientific">Tenacibaculum vairaonense</name>
    <dbReference type="NCBI Taxonomy" id="3137860"/>
    <lineage>
        <taxon>Bacteria</taxon>
        <taxon>Pseudomonadati</taxon>
        <taxon>Bacteroidota</taxon>
        <taxon>Flavobacteriia</taxon>
        <taxon>Flavobacteriales</taxon>
        <taxon>Flavobacteriaceae</taxon>
        <taxon>Tenacibaculum</taxon>
    </lineage>
</organism>
<dbReference type="SUPFAM" id="SSF54427">
    <property type="entry name" value="NTF2-like"/>
    <property type="match status" value="1"/>
</dbReference>
<dbReference type="Pfam" id="PF20409">
    <property type="entry name" value="SnoaL_5"/>
    <property type="match status" value="1"/>
</dbReference>
<sequence length="117" mass="13860">MATLLEKISNLNDLILEGKSLEAFEKYYHQDVIMQENEHTPTIGKPANREREKEFMASIIEFRNAKPLKVTIGENISMVEWLFDYTHKNLGNRNYTQVAVQEWKDGQIIKEKYYYNN</sequence>
<protein>
    <submittedName>
        <fullName evidence="2">Nuclear transport factor 2 family protein</fullName>
    </submittedName>
</protein>
<name>A0ABM9PNP1_9FLAO</name>
<dbReference type="InterPro" id="IPR032710">
    <property type="entry name" value="NTF2-like_dom_sf"/>
</dbReference>
<accession>A0ABM9PNP1</accession>
<dbReference type="EMBL" id="CAXJRC010000033">
    <property type="protein sequence ID" value="CAL2107230.1"/>
    <property type="molecule type" value="Genomic_DNA"/>
</dbReference>